<evidence type="ECO:0000313" key="1">
    <source>
        <dbReference type="EMBL" id="SIS48371.1"/>
    </source>
</evidence>
<dbReference type="EMBL" id="FTOB01000002">
    <property type="protein sequence ID" value="SIS48371.1"/>
    <property type="molecule type" value="Genomic_DNA"/>
</dbReference>
<organism evidence="1 2">
    <name type="scientific">Zobellia uliginosa</name>
    <dbReference type="NCBI Taxonomy" id="143224"/>
    <lineage>
        <taxon>Bacteria</taxon>
        <taxon>Pseudomonadati</taxon>
        <taxon>Bacteroidota</taxon>
        <taxon>Flavobacteriia</taxon>
        <taxon>Flavobacteriales</taxon>
        <taxon>Flavobacteriaceae</taxon>
        <taxon>Zobellia</taxon>
    </lineage>
</organism>
<dbReference type="Proteomes" id="UP000185728">
    <property type="component" value="Unassembled WGS sequence"/>
</dbReference>
<sequence>MKAMTTIIETSTSRWTQLKKEGELFREIQQWKSSLRFLEDEMAFIEHLLDSYVFEPDTPSLFDRLQSHKKGLQNIEVAVKKIQGQIYQHENVLGGILECNTAAFDIAFYRRHERLQFEVDFCTTSFGGVKTHIFNYAGTILKKRKP</sequence>
<keyword evidence="2" id="KW-1185">Reference proteome</keyword>
<accession>A0ABY1KQG5</accession>
<evidence type="ECO:0000313" key="2">
    <source>
        <dbReference type="Proteomes" id="UP000185728"/>
    </source>
</evidence>
<reference evidence="1 2" key="1">
    <citation type="submission" date="2017-01" db="EMBL/GenBank/DDBJ databases">
        <authorList>
            <person name="Varghese N."/>
            <person name="Submissions S."/>
        </authorList>
    </citation>
    <scope>NUCLEOTIDE SEQUENCE [LARGE SCALE GENOMIC DNA]</scope>
    <source>
        <strain evidence="1 2">DSM 2061</strain>
    </source>
</reference>
<proteinExistence type="predicted"/>
<gene>
    <name evidence="1" type="ORF">SAMN05421766_102250</name>
</gene>
<protein>
    <submittedName>
        <fullName evidence="1">Uncharacterized protein</fullName>
    </submittedName>
</protein>
<comment type="caution">
    <text evidence="1">The sequence shown here is derived from an EMBL/GenBank/DDBJ whole genome shotgun (WGS) entry which is preliminary data.</text>
</comment>
<name>A0ABY1KQG5_9FLAO</name>